<feature type="transmembrane region" description="Helical" evidence="1">
    <location>
        <begin position="89"/>
        <end position="109"/>
    </location>
</feature>
<keyword evidence="1" id="KW-0472">Membrane</keyword>
<keyword evidence="1" id="KW-1133">Transmembrane helix</keyword>
<proteinExistence type="predicted"/>
<protein>
    <submittedName>
        <fullName evidence="2">Uncharacterized protein</fullName>
    </submittedName>
</protein>
<dbReference type="STRING" id="1802519.A2961_00270"/>
<dbReference type="Proteomes" id="UP000177082">
    <property type="component" value="Unassembled WGS sequence"/>
</dbReference>
<feature type="transmembrane region" description="Helical" evidence="1">
    <location>
        <begin position="6"/>
        <end position="31"/>
    </location>
</feature>
<dbReference type="EMBL" id="MGHF01000007">
    <property type="protein sequence ID" value="OGM64312.1"/>
    <property type="molecule type" value="Genomic_DNA"/>
</dbReference>
<evidence type="ECO:0000313" key="2">
    <source>
        <dbReference type="EMBL" id="OGM64312.1"/>
    </source>
</evidence>
<name>A0A1F8BJY0_9BACT</name>
<sequence length="128" mass="14448">MTNNKLSIALLILFTSFIGVSMFVTGFICAAPGENEKRHLREAEQSRDYVWLEQLRSKTAFPMASSDQCGGLPFWDSYRRFHDRTEIRTLAIGSLLGTIVLDGVLFVVYKAFGKERQPEKGVDKPDAE</sequence>
<organism evidence="2 3">
    <name type="scientific">Candidatus Woesebacteria bacterium RIFCSPLOWO2_01_FULL_39_21</name>
    <dbReference type="NCBI Taxonomy" id="1802519"/>
    <lineage>
        <taxon>Bacteria</taxon>
        <taxon>Candidatus Woeseibacteriota</taxon>
    </lineage>
</organism>
<evidence type="ECO:0000256" key="1">
    <source>
        <dbReference type="SAM" id="Phobius"/>
    </source>
</evidence>
<accession>A0A1F8BJY0</accession>
<gene>
    <name evidence="2" type="ORF">A2961_00270</name>
</gene>
<keyword evidence="1" id="KW-0812">Transmembrane</keyword>
<dbReference type="AlphaFoldDB" id="A0A1F8BJY0"/>
<comment type="caution">
    <text evidence="2">The sequence shown here is derived from an EMBL/GenBank/DDBJ whole genome shotgun (WGS) entry which is preliminary data.</text>
</comment>
<reference evidence="2 3" key="1">
    <citation type="journal article" date="2016" name="Nat. Commun.">
        <title>Thousands of microbial genomes shed light on interconnected biogeochemical processes in an aquifer system.</title>
        <authorList>
            <person name="Anantharaman K."/>
            <person name="Brown C.T."/>
            <person name="Hug L.A."/>
            <person name="Sharon I."/>
            <person name="Castelle C.J."/>
            <person name="Probst A.J."/>
            <person name="Thomas B.C."/>
            <person name="Singh A."/>
            <person name="Wilkins M.J."/>
            <person name="Karaoz U."/>
            <person name="Brodie E.L."/>
            <person name="Williams K.H."/>
            <person name="Hubbard S.S."/>
            <person name="Banfield J.F."/>
        </authorList>
    </citation>
    <scope>NUCLEOTIDE SEQUENCE [LARGE SCALE GENOMIC DNA]</scope>
</reference>
<evidence type="ECO:0000313" key="3">
    <source>
        <dbReference type="Proteomes" id="UP000177082"/>
    </source>
</evidence>